<feature type="transmembrane region" description="Helical" evidence="3">
    <location>
        <begin position="50"/>
        <end position="67"/>
    </location>
</feature>
<dbReference type="RefSeq" id="XP_056481332.1">
    <property type="nucleotide sequence ID" value="XM_056637825.1"/>
</dbReference>
<dbReference type="GO" id="GO:0036503">
    <property type="term" value="P:ERAD pathway"/>
    <property type="evidence" value="ECO:0007669"/>
    <property type="project" value="TreeGrafter"/>
</dbReference>
<evidence type="ECO:0000256" key="3">
    <source>
        <dbReference type="SAM" id="Phobius"/>
    </source>
</evidence>
<dbReference type="InterPro" id="IPR001623">
    <property type="entry name" value="DnaJ_domain"/>
</dbReference>
<dbReference type="CDD" id="cd06257">
    <property type="entry name" value="DnaJ"/>
    <property type="match status" value="1"/>
</dbReference>
<evidence type="ECO:0000256" key="1">
    <source>
        <dbReference type="ARBA" id="ARBA00023186"/>
    </source>
</evidence>
<dbReference type="OrthoDB" id="436519at2759"/>
<dbReference type="GO" id="GO:0051787">
    <property type="term" value="F:misfolded protein binding"/>
    <property type="evidence" value="ECO:0007669"/>
    <property type="project" value="TreeGrafter"/>
</dbReference>
<evidence type="ECO:0000313" key="5">
    <source>
        <dbReference type="EMBL" id="KAJ5376302.1"/>
    </source>
</evidence>
<evidence type="ECO:0000259" key="4">
    <source>
        <dbReference type="PROSITE" id="PS50076"/>
    </source>
</evidence>
<dbReference type="PANTHER" id="PTHR44360:SF1">
    <property type="entry name" value="DNAJ HOMOLOG SUBFAMILY B MEMBER 9"/>
    <property type="match status" value="1"/>
</dbReference>
<dbReference type="SUPFAM" id="SSF46565">
    <property type="entry name" value="Chaperone J-domain"/>
    <property type="match status" value="1"/>
</dbReference>
<dbReference type="Gene3D" id="1.10.287.110">
    <property type="entry name" value="DnaJ domain"/>
    <property type="match status" value="1"/>
</dbReference>
<keyword evidence="6" id="KW-1185">Reference proteome</keyword>
<feature type="transmembrane region" description="Helical" evidence="3">
    <location>
        <begin position="190"/>
        <end position="207"/>
    </location>
</feature>
<feature type="domain" description="J" evidence="4">
    <location>
        <begin position="75"/>
        <end position="140"/>
    </location>
</feature>
<dbReference type="Proteomes" id="UP001147747">
    <property type="component" value="Unassembled WGS sequence"/>
</dbReference>
<dbReference type="GO" id="GO:0051087">
    <property type="term" value="F:protein-folding chaperone binding"/>
    <property type="evidence" value="ECO:0007669"/>
    <property type="project" value="TreeGrafter"/>
</dbReference>
<dbReference type="PROSITE" id="PS50076">
    <property type="entry name" value="DNAJ_2"/>
    <property type="match status" value="1"/>
</dbReference>
<sequence length="365" mass="40885">MSLLPLIGWAVLPGYATSFLQSLYYGITIRAGDPKPMPQTPRFELHRRRIFILVIISYLLYTLYETFHQVQVAGNYYTLLDVTPFDTDKTIQSKFRRLAARYHPDKIGHQDGADILFMLLRQAEETLLDPVQRFAYDRFGPDALKWGGQLKTTQEFFMISLTRLVLPQYVMSLAAMLVLNWLWWGGFGRYWRFFSLAAMVVLELALITRPRAVFMPAAYLPPTLSAWLPAQSFHLLPFQVLTIARRVSITIHIFISQMAPKGQAQTTRGDDGVSPQTMQQVVKLVQTAQQTDLEATRSLQLAQAPFRGDRETVSGLRRGMQEALVLAGVRSSPGVQQAVGEVIQRRQGAVDAGADDGSGSGSGST</sequence>
<dbReference type="Pfam" id="PF00226">
    <property type="entry name" value="DnaJ"/>
    <property type="match status" value="1"/>
</dbReference>
<reference evidence="5" key="2">
    <citation type="journal article" date="2023" name="IMA Fungus">
        <title>Comparative genomic study of the Penicillium genus elucidates a diverse pangenome and 15 lateral gene transfer events.</title>
        <authorList>
            <person name="Petersen C."/>
            <person name="Sorensen T."/>
            <person name="Nielsen M.R."/>
            <person name="Sondergaard T.E."/>
            <person name="Sorensen J.L."/>
            <person name="Fitzpatrick D.A."/>
            <person name="Frisvad J.C."/>
            <person name="Nielsen K.L."/>
        </authorList>
    </citation>
    <scope>NUCLEOTIDE SEQUENCE</scope>
    <source>
        <strain evidence="5">IBT 29677</strain>
    </source>
</reference>
<dbReference type="EMBL" id="JAPZBU010000012">
    <property type="protein sequence ID" value="KAJ5376302.1"/>
    <property type="molecule type" value="Genomic_DNA"/>
</dbReference>
<gene>
    <name evidence="5" type="ORF">N7509_013188</name>
</gene>
<evidence type="ECO:0000256" key="2">
    <source>
        <dbReference type="SAM" id="MobiDB-lite"/>
    </source>
</evidence>
<dbReference type="GeneID" id="81376805"/>
<keyword evidence="1" id="KW-0143">Chaperone</keyword>
<comment type="caution">
    <text evidence="5">The sequence shown here is derived from an EMBL/GenBank/DDBJ whole genome shotgun (WGS) entry which is preliminary data.</text>
</comment>
<dbReference type="SMART" id="SM00271">
    <property type="entry name" value="DnaJ"/>
    <property type="match status" value="1"/>
</dbReference>
<keyword evidence="3" id="KW-0472">Membrane</keyword>
<dbReference type="GO" id="GO:0005783">
    <property type="term" value="C:endoplasmic reticulum"/>
    <property type="evidence" value="ECO:0007669"/>
    <property type="project" value="TreeGrafter"/>
</dbReference>
<dbReference type="InterPro" id="IPR051948">
    <property type="entry name" value="Hsp70_co-chaperone_J-domain"/>
</dbReference>
<keyword evidence="3" id="KW-1133">Transmembrane helix</keyword>
<evidence type="ECO:0000313" key="6">
    <source>
        <dbReference type="Proteomes" id="UP001147747"/>
    </source>
</evidence>
<feature type="compositionally biased region" description="Gly residues" evidence="2">
    <location>
        <begin position="356"/>
        <end position="365"/>
    </location>
</feature>
<reference evidence="5" key="1">
    <citation type="submission" date="2022-12" db="EMBL/GenBank/DDBJ databases">
        <authorList>
            <person name="Petersen C."/>
        </authorList>
    </citation>
    <scope>NUCLEOTIDE SEQUENCE</scope>
    <source>
        <strain evidence="5">IBT 29677</strain>
    </source>
</reference>
<accession>A0A9W9VBW5</accession>
<keyword evidence="3" id="KW-0812">Transmembrane</keyword>
<feature type="region of interest" description="Disordered" evidence="2">
    <location>
        <begin position="346"/>
        <end position="365"/>
    </location>
</feature>
<dbReference type="InterPro" id="IPR036869">
    <property type="entry name" value="J_dom_sf"/>
</dbReference>
<dbReference type="PRINTS" id="PR00625">
    <property type="entry name" value="JDOMAIN"/>
</dbReference>
<dbReference type="AlphaFoldDB" id="A0A9W9VBW5"/>
<name>A0A9W9VBW5_9EURO</name>
<dbReference type="PANTHER" id="PTHR44360">
    <property type="entry name" value="DNAJ HOMOLOG SUBFAMILY B MEMBER 9"/>
    <property type="match status" value="1"/>
</dbReference>
<proteinExistence type="predicted"/>
<feature type="transmembrane region" description="Helical" evidence="3">
    <location>
        <begin position="164"/>
        <end position="184"/>
    </location>
</feature>
<protein>
    <recommendedName>
        <fullName evidence="4">J domain-containing protein</fullName>
    </recommendedName>
</protein>
<organism evidence="5 6">
    <name type="scientific">Penicillium cosmopolitanum</name>
    <dbReference type="NCBI Taxonomy" id="1131564"/>
    <lineage>
        <taxon>Eukaryota</taxon>
        <taxon>Fungi</taxon>
        <taxon>Dikarya</taxon>
        <taxon>Ascomycota</taxon>
        <taxon>Pezizomycotina</taxon>
        <taxon>Eurotiomycetes</taxon>
        <taxon>Eurotiomycetidae</taxon>
        <taxon>Eurotiales</taxon>
        <taxon>Aspergillaceae</taxon>
        <taxon>Penicillium</taxon>
    </lineage>
</organism>